<organism evidence="6 7">
    <name type="scientific">Paraburkholderia rhynchosiae</name>
    <dbReference type="NCBI Taxonomy" id="487049"/>
    <lineage>
        <taxon>Bacteria</taxon>
        <taxon>Pseudomonadati</taxon>
        <taxon>Pseudomonadota</taxon>
        <taxon>Betaproteobacteria</taxon>
        <taxon>Burkholderiales</taxon>
        <taxon>Burkholderiaceae</taxon>
        <taxon>Paraburkholderia</taxon>
    </lineage>
</organism>
<dbReference type="SUPFAM" id="SSF47413">
    <property type="entry name" value="lambda repressor-like DNA-binding domains"/>
    <property type="match status" value="1"/>
</dbReference>
<keyword evidence="3" id="KW-0804">Transcription</keyword>
<dbReference type="PANTHER" id="PTHR30146:SF109">
    <property type="entry name" value="HTH-TYPE TRANSCRIPTIONAL REGULATOR GALS"/>
    <property type="match status" value="1"/>
</dbReference>
<dbReference type="PANTHER" id="PTHR30146">
    <property type="entry name" value="LACI-RELATED TRANSCRIPTIONAL REPRESSOR"/>
    <property type="match status" value="1"/>
</dbReference>
<dbReference type="Gene3D" id="3.40.50.2300">
    <property type="match status" value="2"/>
</dbReference>
<dbReference type="Gene3D" id="1.10.260.40">
    <property type="entry name" value="lambda repressor-like DNA-binding domains"/>
    <property type="match status" value="1"/>
</dbReference>
<dbReference type="InterPro" id="IPR010982">
    <property type="entry name" value="Lambda_DNA-bd_dom_sf"/>
</dbReference>
<dbReference type="SUPFAM" id="SSF53822">
    <property type="entry name" value="Periplasmic binding protein-like I"/>
    <property type="match status" value="1"/>
</dbReference>
<evidence type="ECO:0000256" key="4">
    <source>
        <dbReference type="SAM" id="MobiDB-lite"/>
    </source>
</evidence>
<protein>
    <submittedName>
        <fullName evidence="6">HTH-type transcriptional regulator RafR</fullName>
    </submittedName>
</protein>
<evidence type="ECO:0000256" key="3">
    <source>
        <dbReference type="ARBA" id="ARBA00023163"/>
    </source>
</evidence>
<dbReference type="InterPro" id="IPR001761">
    <property type="entry name" value="Peripla_BP/Lac1_sug-bd_dom"/>
</dbReference>
<dbReference type="GO" id="GO:0000976">
    <property type="term" value="F:transcription cis-regulatory region binding"/>
    <property type="evidence" value="ECO:0007669"/>
    <property type="project" value="TreeGrafter"/>
</dbReference>
<feature type="domain" description="HTH lacI-type" evidence="5">
    <location>
        <begin position="5"/>
        <end position="59"/>
    </location>
</feature>
<proteinExistence type="predicted"/>
<dbReference type="GO" id="GO:0003700">
    <property type="term" value="F:DNA-binding transcription factor activity"/>
    <property type="evidence" value="ECO:0007669"/>
    <property type="project" value="TreeGrafter"/>
</dbReference>
<dbReference type="Pfam" id="PF00356">
    <property type="entry name" value="LacI"/>
    <property type="match status" value="1"/>
</dbReference>
<dbReference type="Pfam" id="PF00532">
    <property type="entry name" value="Peripla_BP_1"/>
    <property type="match status" value="1"/>
</dbReference>
<evidence type="ECO:0000256" key="2">
    <source>
        <dbReference type="ARBA" id="ARBA00023125"/>
    </source>
</evidence>
<dbReference type="SMART" id="SM00354">
    <property type="entry name" value="HTH_LACI"/>
    <property type="match status" value="1"/>
</dbReference>
<name>A0A6J5C7E1_9BURK</name>
<reference evidence="6 7" key="1">
    <citation type="submission" date="2020-04" db="EMBL/GenBank/DDBJ databases">
        <authorList>
            <person name="De Canck E."/>
        </authorList>
    </citation>
    <scope>NUCLEOTIDE SEQUENCE [LARGE SCALE GENOMIC DNA]</scope>
    <source>
        <strain evidence="6 7">LMG 27174</strain>
    </source>
</reference>
<dbReference type="AlphaFoldDB" id="A0A6J5C7E1"/>
<dbReference type="CDD" id="cd01392">
    <property type="entry name" value="HTH_LacI"/>
    <property type="match status" value="1"/>
</dbReference>
<evidence type="ECO:0000256" key="1">
    <source>
        <dbReference type="ARBA" id="ARBA00023015"/>
    </source>
</evidence>
<accession>A0A6J5C7E1</accession>
<evidence type="ECO:0000313" key="6">
    <source>
        <dbReference type="EMBL" id="CAB3727119.1"/>
    </source>
</evidence>
<feature type="region of interest" description="Disordered" evidence="4">
    <location>
        <begin position="319"/>
        <end position="339"/>
    </location>
</feature>
<keyword evidence="2" id="KW-0238">DNA-binding</keyword>
<dbReference type="CDD" id="cd20010">
    <property type="entry name" value="PBP1_AglR-like"/>
    <property type="match status" value="1"/>
</dbReference>
<dbReference type="EMBL" id="CADIJZ010000024">
    <property type="protein sequence ID" value="CAB3727119.1"/>
    <property type="molecule type" value="Genomic_DNA"/>
</dbReference>
<keyword evidence="1" id="KW-0805">Transcription regulation</keyword>
<dbReference type="Proteomes" id="UP000494205">
    <property type="component" value="Unassembled WGS sequence"/>
</dbReference>
<gene>
    <name evidence="6" type="primary">rafR</name>
    <name evidence="6" type="ORF">LMG27174_05465</name>
</gene>
<evidence type="ECO:0000259" key="5">
    <source>
        <dbReference type="PROSITE" id="PS50932"/>
    </source>
</evidence>
<sequence length="339" mass="36327">MKVKVNLKTLSDSLGLSRTTVSRALNGYDDVNEATRVRVKAAAAALGYHADPTARRLATGRAEAVGIVYPFGAGDLGDPRFGEVVAGMTEALAENGLDLIIVSARPGAELDSYRRLVGSKLVDALVVARTLVDDPRIRFLQDHKFRFVAYGRTNTSQPYRWFDFDNEAGARAATERLIGLGHRRIAMVSAPLSMSFAAQRREGFLAALRDAGIEPDASLLVETSFDRTGGHEAMRALLGRAQPPTAVLVDNNIAGTGVYRALVESGRKAGTEVSLIVYDGVPPDVAFPHTVTAVVQRTGQSTGHIIAELVMDAINDRKSSTHRLVQPTVEPGDTDGPPV</sequence>
<evidence type="ECO:0000313" key="7">
    <source>
        <dbReference type="Proteomes" id="UP000494205"/>
    </source>
</evidence>
<dbReference type="InterPro" id="IPR028082">
    <property type="entry name" value="Peripla_BP_I"/>
</dbReference>
<dbReference type="InterPro" id="IPR000843">
    <property type="entry name" value="HTH_LacI"/>
</dbReference>
<dbReference type="PROSITE" id="PS50932">
    <property type="entry name" value="HTH_LACI_2"/>
    <property type="match status" value="1"/>
</dbReference>